<organism evidence="2">
    <name type="scientific">Eutreptiella gymnastica</name>
    <dbReference type="NCBI Taxonomy" id="73025"/>
    <lineage>
        <taxon>Eukaryota</taxon>
        <taxon>Discoba</taxon>
        <taxon>Euglenozoa</taxon>
        <taxon>Euglenida</taxon>
        <taxon>Spirocuta</taxon>
        <taxon>Euglenophyceae</taxon>
        <taxon>Eutreptiales</taxon>
        <taxon>Eutreptiaceae</taxon>
        <taxon>Eutreptiella</taxon>
    </lineage>
</organism>
<dbReference type="SMART" id="SM00368">
    <property type="entry name" value="LRR_RI"/>
    <property type="match status" value="12"/>
</dbReference>
<name>A0A7S1IVT4_9EUGL</name>
<feature type="compositionally biased region" description="Acidic residues" evidence="1">
    <location>
        <begin position="369"/>
        <end position="383"/>
    </location>
</feature>
<dbReference type="SUPFAM" id="SSF52047">
    <property type="entry name" value="RNI-like"/>
    <property type="match status" value="2"/>
</dbReference>
<gene>
    <name evidence="2" type="ORF">EGYM00392_LOCUS35598</name>
</gene>
<proteinExistence type="predicted"/>
<reference evidence="2" key="1">
    <citation type="submission" date="2021-01" db="EMBL/GenBank/DDBJ databases">
        <authorList>
            <person name="Corre E."/>
            <person name="Pelletier E."/>
            <person name="Niang G."/>
            <person name="Scheremetjew M."/>
            <person name="Finn R."/>
            <person name="Kale V."/>
            <person name="Holt S."/>
            <person name="Cochrane G."/>
            <person name="Meng A."/>
            <person name="Brown T."/>
            <person name="Cohen L."/>
        </authorList>
    </citation>
    <scope>NUCLEOTIDE SEQUENCE</scope>
    <source>
        <strain evidence="2">NIES-381</strain>
    </source>
</reference>
<sequence length="707" mass="76043">MADTAKQFGTLKAKNAAERAMEAVIRAQIAAELAVQQAATTQQASDAAVRAKQQDLCSPMKGTLKGAKHFFDTKPHPPEFSEGQPLDIKKYQDALAQLSNGAAVIDFPPQAIDYEGLPSIVEGIKTNPNLTHLNLRRSIPTNTMTDAITTALQGNQTLVYLNLSGNKMGDMAPEEPNLTALTKLKSYIDECETLRHIDVSENNFGAAGTEQICQGIRESISIRTLDLSGNNVLTGPEGDDEAVENAATALKDMLTKNKFLNTLVLKNNLLSNEQVEMLADSLKVTTRLTHLDMSGNVLGSPGATLIGGIMAENKGLKVLDLSDNKIGWKGIVNLADAIANKNSVLTSLIIQKNKFGISKEKQLPPAPTGDEEDAEPEPEDPEEAEARRKEEAAKAEKEYKAAEKAVLKLAEMMKVNNVLKDLDIAFNSIGHQQLCLLTEELKTNTSLTNCNFEMNHMCSTVAGEFYESAITSLAEALAVNSTLKSLNLTWNFLQAQGIDILAPSLAKNSGLRVLNLSRNFIGDDGLRTLTKALVSNASLISLSLAANEITSRGAKSVAKLLNKGSKLQILDLSENLLEAEGLEVLAGVVPGTDVRALDLSQCAIGDAPEALQVLLGSGSQLEKLDMGDNPVSTTMVDAATQALKRNTCLRGLMLWGRQDGDNDLQAELAVELLQENSTITALDFGFANANQELMDRINNLLRKNSGV</sequence>
<dbReference type="InterPro" id="IPR052394">
    <property type="entry name" value="LRR-containing"/>
</dbReference>
<evidence type="ECO:0000313" key="2">
    <source>
        <dbReference type="EMBL" id="CAD9024473.1"/>
    </source>
</evidence>
<feature type="region of interest" description="Disordered" evidence="1">
    <location>
        <begin position="360"/>
        <end position="395"/>
    </location>
</feature>
<dbReference type="InterPro" id="IPR032675">
    <property type="entry name" value="LRR_dom_sf"/>
</dbReference>
<dbReference type="PANTHER" id="PTHR24114">
    <property type="entry name" value="LEUCINE RICH REPEAT FAMILY PROTEIN"/>
    <property type="match status" value="1"/>
</dbReference>
<accession>A0A7S1IVT4</accession>
<dbReference type="AlphaFoldDB" id="A0A7S1IVT4"/>
<protein>
    <submittedName>
        <fullName evidence="2">Uncharacterized protein</fullName>
    </submittedName>
</protein>
<dbReference type="InterPro" id="IPR001611">
    <property type="entry name" value="Leu-rich_rpt"/>
</dbReference>
<dbReference type="PANTHER" id="PTHR24114:SF2">
    <property type="entry name" value="F-BOX DOMAIN-CONTAINING PROTEIN-RELATED"/>
    <property type="match status" value="1"/>
</dbReference>
<feature type="compositionally biased region" description="Basic and acidic residues" evidence="1">
    <location>
        <begin position="384"/>
        <end position="395"/>
    </location>
</feature>
<evidence type="ECO:0000256" key="1">
    <source>
        <dbReference type="SAM" id="MobiDB-lite"/>
    </source>
</evidence>
<dbReference type="EMBL" id="HBGA01095245">
    <property type="protein sequence ID" value="CAD9024473.1"/>
    <property type="molecule type" value="Transcribed_RNA"/>
</dbReference>
<dbReference type="Pfam" id="PF13516">
    <property type="entry name" value="LRR_6"/>
    <property type="match status" value="8"/>
</dbReference>
<dbReference type="Gene3D" id="3.80.10.10">
    <property type="entry name" value="Ribonuclease Inhibitor"/>
    <property type="match status" value="5"/>
</dbReference>